<dbReference type="AlphaFoldDB" id="A0A3T0D4B6"/>
<dbReference type="PANTHER" id="PTHR36932:SF1">
    <property type="entry name" value="CAPSULAR POLYSACCHARIDE BIOSYNTHESIS PROTEIN"/>
    <property type="match status" value="1"/>
</dbReference>
<name>A0A3T0D4B6_9FIRM</name>
<evidence type="ECO:0000313" key="2">
    <source>
        <dbReference type="Proteomes" id="UP000282930"/>
    </source>
</evidence>
<keyword evidence="1" id="KW-0436">Ligase</keyword>
<dbReference type="InterPro" id="IPR053158">
    <property type="entry name" value="CapK_Type1_Caps_Biosynth"/>
</dbReference>
<accession>A0A3T0D4B6</accession>
<sequence>MDIFAILIRNVFFPLMELFKGNRIRKKLNILRNNQSKSKLEIENIQKEELKKLLLFCLEHVPAYKKFEYLREKIMTEPENALLEFPILEKKEFNQNRDLYLSDKANLSHCILNKTGGSTGEPVKFYIDRETVEWYEAARYLGLSWWGINIGDRCLMLWASLNDIENAKNFKDKLKELVLKNRLIISSWEINERNIENIAKKIQKYKPSFIYAYPSAAYKLASLIKENKIELKLKLKGVVTTAENLYEYQKDLIEEVFRCPVINEYGARDGGIIAYQCRKGKMHLMTLTGYYEFVDIEGVEDRNKKAILVTDLHNYVMPRLRYRLGDVVTLDDEMCDCGIGFPTIKEIDGRIDEIFVAKSGEIYDSHFFNILAREMEGVLQYQLIQHDLDNMTLKIVKGKRFDEREVEQFVKSIKNKFGDISIKVDYVNEIPTGPSGKIRYTIREYKIPIMRTLLPLVKIGATMLALLSIDL</sequence>
<dbReference type="KEGG" id="ccha:ELD05_03990"/>
<dbReference type="SUPFAM" id="SSF56801">
    <property type="entry name" value="Acetyl-CoA synthetase-like"/>
    <property type="match status" value="1"/>
</dbReference>
<dbReference type="PANTHER" id="PTHR36932">
    <property type="entry name" value="CAPSULAR POLYSACCHARIDE BIOSYNTHESIS PROTEIN"/>
    <property type="match status" value="1"/>
</dbReference>
<dbReference type="Gene3D" id="3.40.50.12780">
    <property type="entry name" value="N-terminal domain of ligase-like"/>
    <property type="match status" value="1"/>
</dbReference>
<dbReference type="RefSeq" id="WP_127351457.1">
    <property type="nucleotide sequence ID" value="NZ_CP034791.1"/>
</dbReference>
<keyword evidence="2" id="KW-1185">Reference proteome</keyword>
<gene>
    <name evidence="1" type="ORF">ELD05_03990</name>
</gene>
<reference evidence="1 2" key="1">
    <citation type="submission" date="2018-12" db="EMBL/GenBank/DDBJ databases">
        <title>Genome sequence from the cellulolytic species, Caldicellulosiruptor changbaiensis.</title>
        <authorList>
            <person name="Blumer-Schuette S.E."/>
            <person name="Mendoza C."/>
        </authorList>
    </citation>
    <scope>NUCLEOTIDE SEQUENCE [LARGE SCALE GENOMIC DNA]</scope>
    <source>
        <strain evidence="1 2">CBS-Z</strain>
    </source>
</reference>
<evidence type="ECO:0000313" key="1">
    <source>
        <dbReference type="EMBL" id="AZT89887.1"/>
    </source>
</evidence>
<dbReference type="InterPro" id="IPR042099">
    <property type="entry name" value="ANL_N_sf"/>
</dbReference>
<dbReference type="GO" id="GO:0016874">
    <property type="term" value="F:ligase activity"/>
    <property type="evidence" value="ECO:0007669"/>
    <property type="project" value="UniProtKB-KW"/>
</dbReference>
<organism evidence="1 2">
    <name type="scientific">Caldicellulosiruptor changbaiensis</name>
    <dbReference type="NCBI Taxonomy" id="1222016"/>
    <lineage>
        <taxon>Bacteria</taxon>
        <taxon>Bacillati</taxon>
        <taxon>Bacillota</taxon>
        <taxon>Bacillota incertae sedis</taxon>
        <taxon>Caldicellulosiruptorales</taxon>
        <taxon>Caldicellulosiruptoraceae</taxon>
        <taxon>Caldicellulosiruptor</taxon>
    </lineage>
</organism>
<dbReference type="EMBL" id="CP034791">
    <property type="protein sequence ID" value="AZT89887.1"/>
    <property type="molecule type" value="Genomic_DNA"/>
</dbReference>
<protein>
    <submittedName>
        <fullName evidence="1">Phenylacetate--CoA ligase family protein</fullName>
    </submittedName>
</protein>
<dbReference type="Proteomes" id="UP000282930">
    <property type="component" value="Chromosome"/>
</dbReference>
<proteinExistence type="predicted"/>